<protein>
    <recommendedName>
        <fullName evidence="9">Bacterial sugar transferase domain-containing protein</fullName>
    </recommendedName>
</protein>
<reference evidence="11" key="1">
    <citation type="journal article" date="2019" name="Int. J. Syst. Evol. Microbiol.">
        <title>The Global Catalogue of Microorganisms (GCM) 10K type strain sequencing project: providing services to taxonomists for standard genome sequencing and annotation.</title>
        <authorList>
            <consortium name="The Broad Institute Genomics Platform"/>
            <consortium name="The Broad Institute Genome Sequencing Center for Infectious Disease"/>
            <person name="Wu L."/>
            <person name="Ma J."/>
        </authorList>
    </citation>
    <scope>NUCLEOTIDE SEQUENCE [LARGE SCALE GENOMIC DNA]</scope>
    <source>
        <strain evidence="11">JCM 18531</strain>
    </source>
</reference>
<feature type="domain" description="Bacterial sugar transferase" evidence="9">
    <location>
        <begin position="309"/>
        <end position="495"/>
    </location>
</feature>
<keyword evidence="6 8" id="KW-0472">Membrane</keyword>
<sequence>MALTALTPWGAQAEAAPSDTRPESLQLVRVSAVDDRDETRHAGVRLPRALRSARVWLVAADVAVTSTVLAVLVARDKALTTSPATLVLFAALWCTAALANAGRRSDSALAPGPGSVGRTLLAVGLCCWTADALLDLRVTSAQLLALTAALAVAAVVPRAVLLAAVRTWHPVRVVIAGEGDDVRRLLLDLDRGPASRWRVTAVCVDDEDADGHAAAQEHGMPTYRGIGDVVSAAADTGATGVLLAPGRDLCPATARRLSWLAHDAGLDVFLATGLLDVAAARATLVAGGDRGLIHLRPTTTPSLARRVKGVTERALAALALLAFLPLLVAIGVAIRVDSAGGSLFRQTRVGRDGRTFTMYKFRTMEVDADRRVASLADDNESDGVLFKMRRDPRITRIGGLLRRYSLDELPQLLNVLLGHMSLVGPRPALPQEVERYGVEPHHRLAVKPGLTGLWQVSGRSDLSWEESVRLDLHYVDNWSLAMDVEILLRTVRAVVGHRGAY</sequence>
<proteinExistence type="inferred from homology"/>
<evidence type="ECO:0000256" key="8">
    <source>
        <dbReference type="SAM" id="Phobius"/>
    </source>
</evidence>
<name>A0ABP8XMJ2_9ACTN</name>
<feature type="region of interest" description="Disordered" evidence="7">
    <location>
        <begin position="1"/>
        <end position="22"/>
    </location>
</feature>
<dbReference type="NCBIfam" id="TIGR03025">
    <property type="entry name" value="EPS_sugtrans"/>
    <property type="match status" value="1"/>
</dbReference>
<keyword evidence="3" id="KW-0808">Transferase</keyword>
<gene>
    <name evidence="10" type="ORF">GCM10023349_31910</name>
</gene>
<evidence type="ECO:0000313" key="11">
    <source>
        <dbReference type="Proteomes" id="UP001499974"/>
    </source>
</evidence>
<dbReference type="PANTHER" id="PTHR30576">
    <property type="entry name" value="COLANIC BIOSYNTHESIS UDP-GLUCOSE LIPID CARRIER TRANSFERASE"/>
    <property type="match status" value="1"/>
</dbReference>
<comment type="subcellular location">
    <subcellularLocation>
        <location evidence="1">Membrane</location>
        <topology evidence="1">Multi-pass membrane protein</topology>
    </subcellularLocation>
</comment>
<dbReference type="InterPro" id="IPR003362">
    <property type="entry name" value="Bact_transf"/>
</dbReference>
<evidence type="ECO:0000256" key="7">
    <source>
        <dbReference type="SAM" id="MobiDB-lite"/>
    </source>
</evidence>
<evidence type="ECO:0000256" key="4">
    <source>
        <dbReference type="ARBA" id="ARBA00022692"/>
    </source>
</evidence>
<evidence type="ECO:0000256" key="1">
    <source>
        <dbReference type="ARBA" id="ARBA00004141"/>
    </source>
</evidence>
<keyword evidence="11" id="KW-1185">Reference proteome</keyword>
<evidence type="ECO:0000256" key="6">
    <source>
        <dbReference type="ARBA" id="ARBA00023136"/>
    </source>
</evidence>
<comment type="caution">
    <text evidence="10">The sequence shown here is derived from an EMBL/GenBank/DDBJ whole genome shotgun (WGS) entry which is preliminary data.</text>
</comment>
<organism evidence="10 11">
    <name type="scientific">Nocardioides conyzicola</name>
    <dbReference type="NCBI Taxonomy" id="1651781"/>
    <lineage>
        <taxon>Bacteria</taxon>
        <taxon>Bacillati</taxon>
        <taxon>Actinomycetota</taxon>
        <taxon>Actinomycetes</taxon>
        <taxon>Propionibacteriales</taxon>
        <taxon>Nocardioidaceae</taxon>
        <taxon>Nocardioides</taxon>
    </lineage>
</organism>
<dbReference type="InterPro" id="IPR017475">
    <property type="entry name" value="EPS_sugar_tfrase"/>
</dbReference>
<dbReference type="PANTHER" id="PTHR30576:SF10">
    <property type="entry name" value="SLL5057 PROTEIN"/>
    <property type="match status" value="1"/>
</dbReference>
<dbReference type="EMBL" id="BAABKM010000002">
    <property type="protein sequence ID" value="GAA4710591.1"/>
    <property type="molecule type" value="Genomic_DNA"/>
</dbReference>
<feature type="transmembrane region" description="Helical" evidence="8">
    <location>
        <begin position="314"/>
        <end position="334"/>
    </location>
</feature>
<feature type="transmembrane region" description="Helical" evidence="8">
    <location>
        <begin position="55"/>
        <end position="74"/>
    </location>
</feature>
<evidence type="ECO:0000256" key="3">
    <source>
        <dbReference type="ARBA" id="ARBA00022679"/>
    </source>
</evidence>
<feature type="transmembrane region" description="Helical" evidence="8">
    <location>
        <begin position="86"/>
        <end position="102"/>
    </location>
</feature>
<accession>A0ABP8XMJ2</accession>
<keyword evidence="5 8" id="KW-1133">Transmembrane helix</keyword>
<evidence type="ECO:0000313" key="10">
    <source>
        <dbReference type="EMBL" id="GAA4710591.1"/>
    </source>
</evidence>
<dbReference type="Pfam" id="PF02397">
    <property type="entry name" value="Bac_transf"/>
    <property type="match status" value="1"/>
</dbReference>
<comment type="similarity">
    <text evidence="2">Belongs to the bacterial sugar transferase family.</text>
</comment>
<dbReference type="Proteomes" id="UP001499974">
    <property type="component" value="Unassembled WGS sequence"/>
</dbReference>
<keyword evidence="4 8" id="KW-0812">Transmembrane</keyword>
<feature type="transmembrane region" description="Helical" evidence="8">
    <location>
        <begin position="143"/>
        <end position="165"/>
    </location>
</feature>
<evidence type="ECO:0000259" key="9">
    <source>
        <dbReference type="Pfam" id="PF02397"/>
    </source>
</evidence>
<evidence type="ECO:0000256" key="5">
    <source>
        <dbReference type="ARBA" id="ARBA00022989"/>
    </source>
</evidence>
<evidence type="ECO:0000256" key="2">
    <source>
        <dbReference type="ARBA" id="ARBA00006464"/>
    </source>
</evidence>